<keyword evidence="3" id="KW-1185">Reference proteome</keyword>
<feature type="region of interest" description="Disordered" evidence="1">
    <location>
        <begin position="238"/>
        <end position="268"/>
    </location>
</feature>
<evidence type="ECO:0000256" key="1">
    <source>
        <dbReference type="SAM" id="MobiDB-lite"/>
    </source>
</evidence>
<dbReference type="EMBL" id="RYZI01000728">
    <property type="protein sequence ID" value="RWA03661.1"/>
    <property type="molecule type" value="Genomic_DNA"/>
</dbReference>
<evidence type="ECO:0000313" key="2">
    <source>
        <dbReference type="EMBL" id="RWA03661.1"/>
    </source>
</evidence>
<proteinExistence type="predicted"/>
<gene>
    <name evidence="2" type="ORF">EKO27_g11444</name>
</gene>
<feature type="region of interest" description="Disordered" evidence="1">
    <location>
        <begin position="1"/>
        <end position="53"/>
    </location>
</feature>
<dbReference type="AlphaFoldDB" id="A0A439CNB9"/>
<evidence type="ECO:0008006" key="4">
    <source>
        <dbReference type="Google" id="ProtNLM"/>
    </source>
</evidence>
<organism evidence="2 3">
    <name type="scientific">Xylaria grammica</name>
    <dbReference type="NCBI Taxonomy" id="363999"/>
    <lineage>
        <taxon>Eukaryota</taxon>
        <taxon>Fungi</taxon>
        <taxon>Dikarya</taxon>
        <taxon>Ascomycota</taxon>
        <taxon>Pezizomycotina</taxon>
        <taxon>Sordariomycetes</taxon>
        <taxon>Xylariomycetidae</taxon>
        <taxon>Xylariales</taxon>
        <taxon>Xylariaceae</taxon>
        <taxon>Xylaria</taxon>
    </lineage>
</organism>
<dbReference type="Proteomes" id="UP000286045">
    <property type="component" value="Unassembled WGS sequence"/>
</dbReference>
<protein>
    <recommendedName>
        <fullName evidence="4">Aflatoxin regulatory protein domain-containing protein</fullName>
    </recommendedName>
</protein>
<feature type="compositionally biased region" description="Basic and acidic residues" evidence="1">
    <location>
        <begin position="242"/>
        <end position="261"/>
    </location>
</feature>
<accession>A0A439CNB9</accession>
<evidence type="ECO:0000313" key="3">
    <source>
        <dbReference type="Proteomes" id="UP000286045"/>
    </source>
</evidence>
<dbReference type="STRING" id="363999.A0A439CNB9"/>
<comment type="caution">
    <text evidence="2">The sequence shown here is derived from an EMBL/GenBank/DDBJ whole genome shotgun (WGS) entry which is preliminary data.</text>
</comment>
<name>A0A439CNB9_9PEZI</name>
<reference evidence="2 3" key="1">
    <citation type="submission" date="2018-12" db="EMBL/GenBank/DDBJ databases">
        <title>Draft genome sequence of Xylaria grammica IHI A82.</title>
        <authorList>
            <person name="Buettner E."/>
            <person name="Kellner H."/>
        </authorList>
    </citation>
    <scope>NUCLEOTIDE SEQUENCE [LARGE SCALE GENOMIC DNA]</scope>
    <source>
        <strain evidence="2 3">IHI A82</strain>
    </source>
</reference>
<sequence>MKTSKRPTIPGKAAPQANHSPGSQAVPHPSPETPTNNIQFDFSGGDTSPPDMLDSDIGHWLPQKEFQGHCCGDLPTDLAVCLHDKVSQSLEGWQAMGPAGTTSKSPTTDADAGIRSPAVSGGVESDIPSLTGISFDPELLCFCFSDAIGTYDYIQTTLVWKQDTRTVTSEALLQSQKKALSECDKLLTCEACTSQSKYITLIIVMCENLLSSMEDGCQMHMYSRRNKEGAVERWDEIEEGNEDHQRQESQGKGPESERAETSDPSSDDINYRVVVGGWQLDSDDQLSVIQSLFSARVARLLHLIARLERIAHEHRWSNQGRRIQDIRERCCSLSRQLKEHVTYLSQIEV</sequence>